<name>A0A6A3JKP6_9STRA</name>
<evidence type="ECO:0000256" key="1">
    <source>
        <dbReference type="SAM" id="MobiDB-lite"/>
    </source>
</evidence>
<dbReference type="EMBL" id="QXFV01001991">
    <property type="protein sequence ID" value="KAE8994672.1"/>
    <property type="molecule type" value="Genomic_DNA"/>
</dbReference>
<accession>A0A6A3JKP6</accession>
<proteinExistence type="predicted"/>
<comment type="caution">
    <text evidence="2">The sequence shown here is derived from an EMBL/GenBank/DDBJ whole genome shotgun (WGS) entry which is preliminary data.</text>
</comment>
<dbReference type="AlphaFoldDB" id="A0A6A3JKP6"/>
<dbReference type="Proteomes" id="UP000429607">
    <property type="component" value="Unassembled WGS sequence"/>
</dbReference>
<feature type="region of interest" description="Disordered" evidence="1">
    <location>
        <begin position="1"/>
        <end position="73"/>
    </location>
</feature>
<protein>
    <submittedName>
        <fullName evidence="2">Uncharacterized protein</fullName>
    </submittedName>
</protein>
<sequence>MASHGSGGDSDSYSDDPESGYRDAFVSEVFVGDVNPGEGGRPPPTPATTMAGAPTEAPATPAEDKAKVLSGTVETRKPRVQVIKGGPRLVNRACPYPSHKEVKVLDFKHKGTVEGTISQDKEVDYQIKDKVGIKALAGDSLLRASVNTNKCHLGRQGNRLGGPTGSKECKLHKPLSYPAACRSRRDSSNHWANPR</sequence>
<feature type="compositionally biased region" description="Low complexity" evidence="1">
    <location>
        <begin position="47"/>
        <end position="61"/>
    </location>
</feature>
<gene>
    <name evidence="2" type="ORF">PR001_g20331</name>
</gene>
<organism evidence="2 3">
    <name type="scientific">Phytophthora rubi</name>
    <dbReference type="NCBI Taxonomy" id="129364"/>
    <lineage>
        <taxon>Eukaryota</taxon>
        <taxon>Sar</taxon>
        <taxon>Stramenopiles</taxon>
        <taxon>Oomycota</taxon>
        <taxon>Peronosporomycetes</taxon>
        <taxon>Peronosporales</taxon>
        <taxon>Peronosporaceae</taxon>
        <taxon>Phytophthora</taxon>
    </lineage>
</organism>
<evidence type="ECO:0000313" key="3">
    <source>
        <dbReference type="Proteomes" id="UP000429607"/>
    </source>
</evidence>
<reference evidence="2 3" key="1">
    <citation type="submission" date="2018-09" db="EMBL/GenBank/DDBJ databases">
        <title>Genomic investigation of the strawberry pathogen Phytophthora fragariae indicates pathogenicity is determined by transcriptional variation in three key races.</title>
        <authorList>
            <person name="Adams T.M."/>
            <person name="Armitage A.D."/>
            <person name="Sobczyk M.K."/>
            <person name="Bates H.J."/>
            <person name="Dunwell J.M."/>
            <person name="Nellist C.F."/>
            <person name="Harrison R.J."/>
        </authorList>
    </citation>
    <scope>NUCLEOTIDE SEQUENCE [LARGE SCALE GENOMIC DNA]</scope>
    <source>
        <strain evidence="2 3">SCRP249</strain>
    </source>
</reference>
<evidence type="ECO:0000313" key="2">
    <source>
        <dbReference type="EMBL" id="KAE8994672.1"/>
    </source>
</evidence>